<feature type="non-terminal residue" evidence="2">
    <location>
        <position position="1"/>
    </location>
</feature>
<evidence type="ECO:0000256" key="1">
    <source>
        <dbReference type="SAM" id="Phobius"/>
    </source>
</evidence>
<dbReference type="Proteomes" id="UP000305511">
    <property type="component" value="Unassembled WGS sequence"/>
</dbReference>
<keyword evidence="1" id="KW-1133">Transmembrane helix</keyword>
<feature type="transmembrane region" description="Helical" evidence="1">
    <location>
        <begin position="89"/>
        <end position="110"/>
    </location>
</feature>
<gene>
    <name evidence="2" type="ORF">EY666_20100</name>
</gene>
<dbReference type="GO" id="GO:0016740">
    <property type="term" value="F:transferase activity"/>
    <property type="evidence" value="ECO:0007669"/>
    <property type="project" value="UniProtKB-KW"/>
</dbReference>
<evidence type="ECO:0000313" key="2">
    <source>
        <dbReference type="EMBL" id="TKK54292.1"/>
    </source>
</evidence>
<dbReference type="PANTHER" id="PTHR48090:SF8">
    <property type="entry name" value="GLYCOSYLTRANSFERASE CSBB-RELATED"/>
    <property type="match status" value="1"/>
</dbReference>
<organism evidence="2 3">
    <name type="scientific">Enterococcus faecalis</name>
    <name type="common">Streptococcus faecalis</name>
    <dbReference type="NCBI Taxonomy" id="1351"/>
    <lineage>
        <taxon>Bacteria</taxon>
        <taxon>Bacillati</taxon>
        <taxon>Bacillota</taxon>
        <taxon>Bacilli</taxon>
        <taxon>Lactobacillales</taxon>
        <taxon>Enterococcaceae</taxon>
        <taxon>Enterococcus</taxon>
    </lineage>
</organism>
<keyword evidence="2" id="KW-0808">Transferase</keyword>
<sequence length="171" mass="19318">LINRIAETEMVDGARDFRVMTRQMVDAILELSEYNRFSKGIFSWVGFKTEYIEFKNRERIAGETSWSFWSLLSYSIDGIVNFSETPLNIASYVGAFSCIGSALAMLVIIFRTLVNGDPTSGWPSMVCIVLFVGGLQLLCLGIIGKYIGKIFLETKKRPIYIVKESEKDSKK</sequence>
<evidence type="ECO:0000313" key="3">
    <source>
        <dbReference type="Proteomes" id="UP000305511"/>
    </source>
</evidence>
<dbReference type="EMBL" id="SIYF01000820">
    <property type="protein sequence ID" value="TKK54292.1"/>
    <property type="molecule type" value="Genomic_DNA"/>
</dbReference>
<dbReference type="PANTHER" id="PTHR48090">
    <property type="entry name" value="UNDECAPRENYL-PHOSPHATE 4-DEOXY-4-FORMAMIDO-L-ARABINOSE TRANSFERASE-RELATED"/>
    <property type="match status" value="1"/>
</dbReference>
<dbReference type="InterPro" id="IPR050256">
    <property type="entry name" value="Glycosyltransferase_2"/>
</dbReference>
<keyword evidence="1" id="KW-0472">Membrane</keyword>
<feature type="transmembrane region" description="Helical" evidence="1">
    <location>
        <begin position="122"/>
        <end position="147"/>
    </location>
</feature>
<keyword evidence="1" id="KW-0812">Transmembrane</keyword>
<dbReference type="GO" id="GO:0005886">
    <property type="term" value="C:plasma membrane"/>
    <property type="evidence" value="ECO:0007669"/>
    <property type="project" value="TreeGrafter"/>
</dbReference>
<protein>
    <submittedName>
        <fullName evidence="2">Glycosyltransferase</fullName>
    </submittedName>
</protein>
<comment type="caution">
    <text evidence="2">The sequence shown here is derived from an EMBL/GenBank/DDBJ whole genome shotgun (WGS) entry which is preliminary data.</text>
</comment>
<name>A0A4U3K050_ENTFL</name>
<dbReference type="AlphaFoldDB" id="A0A4U3K050"/>
<reference evidence="2 3" key="1">
    <citation type="submission" date="2019-02" db="EMBL/GenBank/DDBJ databases">
        <title>Bacteria dissemination in different level of health care in South Africa: the effectiveness of infections prevention and control.</title>
        <authorList>
            <person name="Shobo C."/>
            <person name="Amoako D.G."/>
            <person name="Allam M."/>
            <person name="Ismail A."/>
            <person name="Bester L.A."/>
            <person name="Essack S.Y."/>
        </authorList>
    </citation>
    <scope>NUCLEOTIDE SEQUENCE [LARGE SCALE GENOMIC DNA]</scope>
    <source>
        <strain evidence="2 3">2SIL2</strain>
    </source>
</reference>
<accession>A0A4U3K050</accession>
<proteinExistence type="predicted"/>